<accession>A0ABU3CEJ5</accession>
<keyword evidence="2" id="KW-1133">Transmembrane helix</keyword>
<keyword evidence="4" id="KW-1185">Reference proteome</keyword>
<feature type="transmembrane region" description="Helical" evidence="2">
    <location>
        <begin position="234"/>
        <end position="256"/>
    </location>
</feature>
<feature type="transmembrane region" description="Helical" evidence="2">
    <location>
        <begin position="74"/>
        <end position="96"/>
    </location>
</feature>
<dbReference type="RefSeq" id="WP_311536373.1">
    <property type="nucleotide sequence ID" value="NZ_JAVRHQ010000033.1"/>
</dbReference>
<organism evidence="3 4">
    <name type="scientific">Autumnicola tepida</name>
    <dbReference type="NCBI Taxonomy" id="3075595"/>
    <lineage>
        <taxon>Bacteria</taxon>
        <taxon>Pseudomonadati</taxon>
        <taxon>Bacteroidota</taxon>
        <taxon>Flavobacteriia</taxon>
        <taxon>Flavobacteriales</taxon>
        <taxon>Flavobacteriaceae</taxon>
        <taxon>Autumnicola</taxon>
    </lineage>
</organism>
<dbReference type="PANTHER" id="PTHR36838:SF3">
    <property type="entry name" value="TRANSPORTER AUXIN EFFLUX CARRIER EC FAMILY"/>
    <property type="match status" value="1"/>
</dbReference>
<comment type="caution">
    <text evidence="3">The sequence shown here is derived from an EMBL/GenBank/DDBJ whole genome shotgun (WGS) entry which is preliminary data.</text>
</comment>
<evidence type="ECO:0000256" key="2">
    <source>
        <dbReference type="SAM" id="Phobius"/>
    </source>
</evidence>
<evidence type="ECO:0000256" key="1">
    <source>
        <dbReference type="ARBA" id="ARBA00022448"/>
    </source>
</evidence>
<dbReference type="PANTHER" id="PTHR36838">
    <property type="entry name" value="AUXIN EFFLUX CARRIER FAMILY PROTEIN"/>
    <property type="match status" value="1"/>
</dbReference>
<proteinExistence type="predicted"/>
<keyword evidence="2" id="KW-0812">Transmembrane</keyword>
<sequence>MILEHVLEASTSNLLILSILSFCLALLMIFPAIWVSKRYDGLDAPLLKSSFSFFNVAFFGIPTVKALFGQEAVTTLICIYAGTALYGDTIGYILVAKSKFGTKKSIKEAFKIPLIYAFLVAIALKIFKFEIPEAVTPVFDVLGIIVSAAGMTVIGMNITSINFKGLNISYYSKVLGTRTISAVLITAVLLGLEYYFINGLGAEERKVLVLIPLFPIAASLTVFASLLESEEKDSALLITLSILISLVLVPLAALFIQ</sequence>
<dbReference type="EMBL" id="JAVRHQ010000033">
    <property type="protein sequence ID" value="MDT0644760.1"/>
    <property type="molecule type" value="Genomic_DNA"/>
</dbReference>
<keyword evidence="2" id="KW-0472">Membrane</keyword>
<name>A0ABU3CEJ5_9FLAO</name>
<gene>
    <name evidence="3" type="ORF">RM553_18105</name>
</gene>
<feature type="transmembrane region" description="Helical" evidence="2">
    <location>
        <begin position="209"/>
        <end position="227"/>
    </location>
</feature>
<feature type="transmembrane region" description="Helical" evidence="2">
    <location>
        <begin position="175"/>
        <end position="197"/>
    </location>
</feature>
<protein>
    <submittedName>
        <fullName evidence="3">Uncharacterized protein</fullName>
    </submittedName>
</protein>
<keyword evidence="1" id="KW-0813">Transport</keyword>
<feature type="transmembrane region" description="Helical" evidence="2">
    <location>
        <begin position="108"/>
        <end position="127"/>
    </location>
</feature>
<dbReference type="Proteomes" id="UP001262889">
    <property type="component" value="Unassembled WGS sequence"/>
</dbReference>
<evidence type="ECO:0000313" key="4">
    <source>
        <dbReference type="Proteomes" id="UP001262889"/>
    </source>
</evidence>
<evidence type="ECO:0000313" key="3">
    <source>
        <dbReference type="EMBL" id="MDT0644760.1"/>
    </source>
</evidence>
<feature type="transmembrane region" description="Helical" evidence="2">
    <location>
        <begin position="139"/>
        <end position="163"/>
    </location>
</feature>
<reference evidence="3 4" key="1">
    <citation type="submission" date="2023-09" db="EMBL/GenBank/DDBJ databases">
        <authorList>
            <person name="Rey-Velasco X."/>
        </authorList>
    </citation>
    <scope>NUCLEOTIDE SEQUENCE [LARGE SCALE GENOMIC DNA]</scope>
    <source>
        <strain evidence="3 4">F363</strain>
    </source>
</reference>
<feature type="transmembrane region" description="Helical" evidence="2">
    <location>
        <begin position="14"/>
        <end position="34"/>
    </location>
</feature>